<dbReference type="InterPro" id="IPR034660">
    <property type="entry name" value="DinB/YfiT-like"/>
</dbReference>
<dbReference type="Proteomes" id="UP001229346">
    <property type="component" value="Unassembled WGS sequence"/>
</dbReference>
<feature type="domain" description="DinB-like" evidence="2">
    <location>
        <begin position="14"/>
        <end position="147"/>
    </location>
</feature>
<gene>
    <name evidence="3" type="ORF">J2T15_003535</name>
</gene>
<evidence type="ECO:0000313" key="3">
    <source>
        <dbReference type="EMBL" id="MDQ0114080.1"/>
    </source>
</evidence>
<accession>A0ABT9U361</accession>
<reference evidence="3 4" key="1">
    <citation type="submission" date="2023-07" db="EMBL/GenBank/DDBJ databases">
        <title>Sorghum-associated microbial communities from plants grown in Nebraska, USA.</title>
        <authorList>
            <person name="Schachtman D."/>
        </authorList>
    </citation>
    <scope>NUCLEOTIDE SEQUENCE [LARGE SCALE GENOMIC DNA]</scope>
    <source>
        <strain evidence="3 4">CC482</strain>
    </source>
</reference>
<dbReference type="Gene3D" id="1.20.120.450">
    <property type="entry name" value="dinb family like domain"/>
    <property type="match status" value="1"/>
</dbReference>
<dbReference type="Pfam" id="PF12867">
    <property type="entry name" value="DinB_2"/>
    <property type="match status" value="1"/>
</dbReference>
<keyword evidence="1" id="KW-0175">Coiled coil</keyword>
<evidence type="ECO:0000313" key="4">
    <source>
        <dbReference type="Proteomes" id="UP001229346"/>
    </source>
</evidence>
<sequence length="165" mass="18504">MSQITEKVKAYLSAYDEIEQEMKELTEEQLRWKAAPGSWSVTEVLTHLADHSIVVSFRIRELLSGSETRLPAFNQDAWVSGQLGNEGDAQDILAAARAFVYYNSLLFKRLPETEWVRTAINFKGESVSLSAIITAFVAHVNGHLGQIRRIKAVESAARNIIQEGR</sequence>
<protein>
    <recommendedName>
        <fullName evidence="2">DinB-like domain-containing protein</fullName>
    </recommendedName>
</protein>
<comment type="caution">
    <text evidence="3">The sequence shown here is derived from an EMBL/GenBank/DDBJ whole genome shotgun (WGS) entry which is preliminary data.</text>
</comment>
<dbReference type="EMBL" id="JAUSSU010000007">
    <property type="protein sequence ID" value="MDQ0114080.1"/>
    <property type="molecule type" value="Genomic_DNA"/>
</dbReference>
<feature type="coiled-coil region" evidence="1">
    <location>
        <begin position="1"/>
        <end position="35"/>
    </location>
</feature>
<keyword evidence="4" id="KW-1185">Reference proteome</keyword>
<dbReference type="InterPro" id="IPR024775">
    <property type="entry name" value="DinB-like"/>
</dbReference>
<evidence type="ECO:0000259" key="2">
    <source>
        <dbReference type="Pfam" id="PF12867"/>
    </source>
</evidence>
<proteinExistence type="predicted"/>
<dbReference type="SUPFAM" id="SSF109854">
    <property type="entry name" value="DinB/YfiT-like putative metalloenzymes"/>
    <property type="match status" value="1"/>
</dbReference>
<dbReference type="RefSeq" id="WP_307205401.1">
    <property type="nucleotide sequence ID" value="NZ_JAUSSU010000007.1"/>
</dbReference>
<organism evidence="3 4">
    <name type="scientific">Paenibacillus harenae</name>
    <dbReference type="NCBI Taxonomy" id="306543"/>
    <lineage>
        <taxon>Bacteria</taxon>
        <taxon>Bacillati</taxon>
        <taxon>Bacillota</taxon>
        <taxon>Bacilli</taxon>
        <taxon>Bacillales</taxon>
        <taxon>Paenibacillaceae</taxon>
        <taxon>Paenibacillus</taxon>
    </lineage>
</organism>
<evidence type="ECO:0000256" key="1">
    <source>
        <dbReference type="SAM" id="Coils"/>
    </source>
</evidence>
<name>A0ABT9U361_PAEHA</name>